<evidence type="ECO:0000259" key="17">
    <source>
        <dbReference type="PROSITE" id="PS51292"/>
    </source>
</evidence>
<feature type="region of interest" description="Disordered" evidence="14">
    <location>
        <begin position="291"/>
        <end position="354"/>
    </location>
</feature>
<feature type="transmembrane region" description="Helical" evidence="15">
    <location>
        <begin position="1310"/>
        <end position="1327"/>
    </location>
</feature>
<feature type="transmembrane region" description="Helical" evidence="15">
    <location>
        <begin position="1274"/>
        <end position="1298"/>
    </location>
</feature>
<feature type="transmembrane region" description="Helical" evidence="15">
    <location>
        <begin position="998"/>
        <end position="1015"/>
    </location>
</feature>
<dbReference type="GO" id="GO:0008270">
    <property type="term" value="F:zinc ion binding"/>
    <property type="evidence" value="ECO:0007669"/>
    <property type="project" value="UniProtKB-KW"/>
</dbReference>
<evidence type="ECO:0000256" key="10">
    <source>
        <dbReference type="ARBA" id="ARBA00022833"/>
    </source>
</evidence>
<protein>
    <recommendedName>
        <fullName evidence="4">RING-type E3 ubiquitin transferase</fullName>
        <ecNumber evidence="4">2.3.2.27</ecNumber>
    </recommendedName>
</protein>
<keyword evidence="12 15" id="KW-0472">Membrane</keyword>
<keyword evidence="19" id="KW-1185">Reference proteome</keyword>
<evidence type="ECO:0000256" key="6">
    <source>
        <dbReference type="ARBA" id="ARBA00022692"/>
    </source>
</evidence>
<reference evidence="18" key="1">
    <citation type="journal article" date="2020" name="Fungal Divers.">
        <title>Resolving the Mortierellaceae phylogeny through synthesis of multi-gene phylogenetics and phylogenomics.</title>
        <authorList>
            <person name="Vandepol N."/>
            <person name="Liber J."/>
            <person name="Desiro A."/>
            <person name="Na H."/>
            <person name="Kennedy M."/>
            <person name="Barry K."/>
            <person name="Grigoriev I.V."/>
            <person name="Miller A.N."/>
            <person name="O'Donnell K."/>
            <person name="Stajich J.E."/>
            <person name="Bonito G."/>
        </authorList>
    </citation>
    <scope>NUCLEOTIDE SEQUENCE</scope>
    <source>
        <strain evidence="18">KOD948</strain>
    </source>
</reference>
<feature type="transmembrane region" description="Helical" evidence="15">
    <location>
        <begin position="611"/>
        <end position="637"/>
    </location>
</feature>
<keyword evidence="9" id="KW-0833">Ubl conjugation pathway</keyword>
<evidence type="ECO:0000256" key="12">
    <source>
        <dbReference type="ARBA" id="ARBA00023136"/>
    </source>
</evidence>
<comment type="pathway">
    <text evidence="3">Protein modification; protein ubiquitination.</text>
</comment>
<feature type="transmembrane region" description="Helical" evidence="15">
    <location>
        <begin position="958"/>
        <end position="978"/>
    </location>
</feature>
<dbReference type="InterPro" id="IPR011016">
    <property type="entry name" value="Znf_RING-CH"/>
</dbReference>
<evidence type="ECO:0000256" key="15">
    <source>
        <dbReference type="SAM" id="Phobius"/>
    </source>
</evidence>
<evidence type="ECO:0000256" key="7">
    <source>
        <dbReference type="ARBA" id="ARBA00022723"/>
    </source>
</evidence>
<comment type="subcellular location">
    <subcellularLocation>
        <location evidence="2">Membrane</location>
        <topology evidence="2">Multi-pass membrane protein</topology>
    </subcellularLocation>
</comment>
<feature type="region of interest" description="Disordered" evidence="14">
    <location>
        <begin position="263"/>
        <end position="282"/>
    </location>
</feature>
<evidence type="ECO:0000256" key="8">
    <source>
        <dbReference type="ARBA" id="ARBA00022771"/>
    </source>
</evidence>
<dbReference type="PANTHER" id="PTHR13145:SF0">
    <property type="entry name" value="E3 UBIQUITIN-PROTEIN LIGASE MARCHF6"/>
    <property type="match status" value="1"/>
</dbReference>
<dbReference type="GO" id="GO:0036503">
    <property type="term" value="P:ERAD pathway"/>
    <property type="evidence" value="ECO:0007669"/>
    <property type="project" value="TreeGrafter"/>
</dbReference>
<feature type="region of interest" description="Disordered" evidence="14">
    <location>
        <begin position="1444"/>
        <end position="1485"/>
    </location>
</feature>
<evidence type="ECO:0000256" key="4">
    <source>
        <dbReference type="ARBA" id="ARBA00012483"/>
    </source>
</evidence>
<dbReference type="PANTHER" id="PTHR13145">
    <property type="entry name" value="SSM4 PROTEIN"/>
    <property type="match status" value="1"/>
</dbReference>
<feature type="transmembrane region" description="Helical" evidence="15">
    <location>
        <begin position="784"/>
        <end position="802"/>
    </location>
</feature>
<dbReference type="PROSITE" id="PS51292">
    <property type="entry name" value="ZF_RING_CH"/>
    <property type="match status" value="1"/>
</dbReference>
<dbReference type="Proteomes" id="UP000726737">
    <property type="component" value="Unassembled WGS sequence"/>
</dbReference>
<dbReference type="Gene3D" id="3.30.40.10">
    <property type="entry name" value="Zinc/RING finger domain, C3HC4 (zinc finger)"/>
    <property type="match status" value="1"/>
</dbReference>
<keyword evidence="5" id="KW-0808">Transferase</keyword>
<dbReference type="Pfam" id="PF12906">
    <property type="entry name" value="RINGv"/>
    <property type="match status" value="1"/>
</dbReference>
<feature type="transmembrane region" description="Helical" evidence="15">
    <location>
        <begin position="895"/>
        <end position="916"/>
    </location>
</feature>
<dbReference type="Pfam" id="PF23113">
    <property type="entry name" value="MARCHF6_C"/>
    <property type="match status" value="1"/>
</dbReference>
<keyword evidence="10" id="KW-0862">Zinc</keyword>
<feature type="domain" description="RING-CH-type" evidence="17">
    <location>
        <begin position="1"/>
        <end position="61"/>
    </location>
</feature>
<evidence type="ECO:0000256" key="14">
    <source>
        <dbReference type="SAM" id="MobiDB-lite"/>
    </source>
</evidence>
<evidence type="ECO:0000256" key="1">
    <source>
        <dbReference type="ARBA" id="ARBA00000900"/>
    </source>
</evidence>
<dbReference type="CDD" id="cd16702">
    <property type="entry name" value="RING_CH-C4HC3_MARCH6"/>
    <property type="match status" value="1"/>
</dbReference>
<keyword evidence="8 13" id="KW-0863">Zinc-finger</keyword>
<feature type="compositionally biased region" description="Acidic residues" evidence="14">
    <location>
        <begin position="1508"/>
        <end position="1520"/>
    </location>
</feature>
<keyword evidence="7" id="KW-0479">Metal-binding</keyword>
<dbReference type="InterPro" id="IPR056521">
    <property type="entry name" value="MARCHF6-like_C"/>
</dbReference>
<evidence type="ECO:0000256" key="13">
    <source>
        <dbReference type="PROSITE-ProRule" id="PRU00175"/>
    </source>
</evidence>
<evidence type="ECO:0000256" key="9">
    <source>
        <dbReference type="ARBA" id="ARBA00022786"/>
    </source>
</evidence>
<feature type="domain" description="RING-type" evidence="16">
    <location>
        <begin position="8"/>
        <end position="55"/>
    </location>
</feature>
<feature type="compositionally biased region" description="Basic and acidic residues" evidence="14">
    <location>
        <begin position="291"/>
        <end position="300"/>
    </location>
</feature>
<feature type="transmembrane region" description="Helical" evidence="15">
    <location>
        <begin position="1363"/>
        <end position="1386"/>
    </location>
</feature>
<dbReference type="EMBL" id="JAAAJA010000009">
    <property type="protein sequence ID" value="KAG0267008.1"/>
    <property type="molecule type" value="Genomic_DNA"/>
</dbReference>
<feature type="transmembrane region" description="Helical" evidence="15">
    <location>
        <begin position="1219"/>
        <end position="1235"/>
    </location>
</feature>
<accession>A0A9P6QES6</accession>
<dbReference type="GO" id="GO:0061630">
    <property type="term" value="F:ubiquitin protein ligase activity"/>
    <property type="evidence" value="ECO:0007669"/>
    <property type="project" value="UniProtKB-EC"/>
</dbReference>
<keyword evidence="11 15" id="KW-1133">Transmembrane helix</keyword>
<feature type="region of interest" description="Disordered" evidence="14">
    <location>
        <begin position="1508"/>
        <end position="1595"/>
    </location>
</feature>
<dbReference type="GO" id="GO:0005789">
    <property type="term" value="C:endoplasmic reticulum membrane"/>
    <property type="evidence" value="ECO:0007669"/>
    <property type="project" value="TreeGrafter"/>
</dbReference>
<evidence type="ECO:0000256" key="3">
    <source>
        <dbReference type="ARBA" id="ARBA00004906"/>
    </source>
</evidence>
<feature type="transmembrane region" description="Helical" evidence="15">
    <location>
        <begin position="847"/>
        <end position="875"/>
    </location>
</feature>
<feature type="compositionally biased region" description="Low complexity" evidence="14">
    <location>
        <begin position="1525"/>
        <end position="1538"/>
    </location>
</feature>
<organism evidence="18 19">
    <name type="scientific">Mortierella polycephala</name>
    <dbReference type="NCBI Taxonomy" id="41804"/>
    <lineage>
        <taxon>Eukaryota</taxon>
        <taxon>Fungi</taxon>
        <taxon>Fungi incertae sedis</taxon>
        <taxon>Mucoromycota</taxon>
        <taxon>Mortierellomycotina</taxon>
        <taxon>Mortierellomycetes</taxon>
        <taxon>Mortierellales</taxon>
        <taxon>Mortierellaceae</taxon>
        <taxon>Mortierella</taxon>
    </lineage>
</organism>
<feature type="transmembrane region" description="Helical" evidence="15">
    <location>
        <begin position="1178"/>
        <end position="1199"/>
    </location>
</feature>
<dbReference type="EC" id="2.3.2.27" evidence="4"/>
<evidence type="ECO:0000256" key="5">
    <source>
        <dbReference type="ARBA" id="ARBA00022679"/>
    </source>
</evidence>
<feature type="compositionally biased region" description="Polar residues" evidence="14">
    <location>
        <begin position="301"/>
        <end position="316"/>
    </location>
</feature>
<dbReference type="PROSITE" id="PS50089">
    <property type="entry name" value="ZF_RING_2"/>
    <property type="match status" value="1"/>
</dbReference>
<name>A0A9P6QES6_9FUNG</name>
<evidence type="ECO:0000259" key="16">
    <source>
        <dbReference type="PROSITE" id="PS50089"/>
    </source>
</evidence>
<evidence type="ECO:0000256" key="11">
    <source>
        <dbReference type="ARBA" id="ARBA00022989"/>
    </source>
</evidence>
<sequence>MDEDEEICRVCRSEATPEQPLFHPCKCSGSIRYVHQDCLEEWLAYSNKRYCELCKHNFGFTTIYSPEMPDVIPKWVMIKRAIDTLATGIKVVLRAILVISIWLVILPYLTIWMWRLYFWIGDWIAFTSNGLEIPVKKVINMTTANNATSYEQMDNFTRFVHKVIPPEYKFFSKFVLDCFEGQIVSAVVVVVFVAIFLLREWVLQNQEAEEVARPGDPRRIDQAEIEDADALGRFFAAQQQQQHQQQQLEAARRIVQHQQQLEAVRRAAQQHGQQQERPLGDTLRHAQFEVEDQAQRDRQVLDTSSGNPTNRHTNNYGVWRNEPDTTNENNDLRAGRLNSTSDSQDLYPSSGESSSSFMAGYVYDPLNQTDSRWVQGSSSSAHINNTFDGAASHRYGRAEADNGEGSSSRRTVASIINNSQIRTKSHEPLYWKEGVPLTHHNVFLHPDGTEMTLDEKLTRYEGLIQIDNLSFEDTARLQNWRSVQAESLLDRLLHNQTDMSAEERLRTAQQLMRDEEAMVRHSAAFQQEQDTLRVPHPENAVPAQRPIVVPQPIPPLAPRRPVAPIAVPAAPEPPAAPVDPDAAMDPNIDVDDMNVEELDGILEVIGMRGSYWLLLQNSLLMSALICASLGIGVWIPYMLGKTTLLMNLLNVLHIPLRILSSLTDPIIDFIIDRILPSLGAIVTKPATVLWTWISVFSSPLLESFFGSQTLRPMGDLVQEYVAPILSAIVDVSKSPVPSPVENAVKESAVDPLIQISVSKGGNVYQQIIAKWNDLAYGASSNDKVVAIAVGYSIMFALATWYMKRTPRSYNNNSIRQIVRDVIRQVGLIIKASDDTLNYKVHEWSSSIIAFFVSLEMVAFPLFCGIVVGLTTLPVFPGATLASRWAFYQQSPNWSLIMHWLLGTAFMFNFSMFVSICRSAVRPGVMWFIRDPNDEGFHPVREILERPVLLQLRKLGTGALMYLTLIVLGVSMTTCGIHLSIKGVFPLRWPVDEPISDLPIDMLLFHLVVPLTLRWLNPSNRFKALFIGWWRKLAQWLRLSSFMYGAEGERYPKEEGYTVYRTWKAWLLRRKVPIPGPDAGNESAVGSGEELDINAPVVFVRDGGLYRVPNTDRVVHLKNRRVLVPVNAEGCALDPNEDLLGEIDPLMEIQPRGRDPHQPIDPKAGTVVVYAPPNFKRRLISFIVIMWTTSTAFLALAVVVPLILGRSLLTLATERQVHDIYAFVIGVYVVSGIWHLQEWLLSLHRTVTRDGFPSIEIGACTRSVMYVGKLIAKMVYFGAVFGILFPLTLGLMMELFLIIPLRATDHNDTGVIFVISWAVGLLYMKIVHKFLNAFPENRFTIDMNRVFVDTDVAMWDIVLATRRLVLPALGLVVVVVGSPMTVAWSLTKALGIDGAAKAKLFKLSYPTMLLVCLIVLGFRESAFILSGWYRYVRDQEYIVGRRLQNLSEEEEEEEEEEDANAMSSEGGQYQPEHSAVAGSGGSNLAADIQPIDETAPLLRSTRRDAFVDSDEMDGDYVDVPDLEPVSRYGESSSSSGGRQSLDDKYGIQSFNAHDNSQHEQMDISEDEGVDGETVADRTRFRRSQRLQAIRGSHEDR</sequence>
<feature type="transmembrane region" description="Helical" evidence="15">
    <location>
        <begin position="179"/>
        <end position="198"/>
    </location>
</feature>
<feature type="compositionally biased region" description="Polar residues" evidence="14">
    <location>
        <begin position="337"/>
        <end position="347"/>
    </location>
</feature>
<comment type="catalytic activity">
    <reaction evidence="1">
        <text>S-ubiquitinyl-[E2 ubiquitin-conjugating enzyme]-L-cysteine + [acceptor protein]-L-lysine = [E2 ubiquitin-conjugating enzyme]-L-cysteine + N(6)-ubiquitinyl-[acceptor protein]-L-lysine.</text>
        <dbReference type="EC" id="2.3.2.27"/>
    </reaction>
</comment>
<proteinExistence type="predicted"/>
<gene>
    <name evidence="18" type="ORF">BG011_009756</name>
</gene>
<comment type="caution">
    <text evidence="18">The sequence shown here is derived from an EMBL/GenBank/DDBJ whole genome shotgun (WGS) entry which is preliminary data.</text>
</comment>
<evidence type="ECO:0000313" key="18">
    <source>
        <dbReference type="EMBL" id="KAG0267008.1"/>
    </source>
</evidence>
<evidence type="ECO:0000313" key="19">
    <source>
        <dbReference type="Proteomes" id="UP000726737"/>
    </source>
</evidence>
<dbReference type="FunFam" id="3.30.40.10:FF:000287">
    <property type="entry name" value="RING finger membrane protein"/>
    <property type="match status" value="1"/>
</dbReference>
<dbReference type="InterPro" id="IPR013083">
    <property type="entry name" value="Znf_RING/FYVE/PHD"/>
</dbReference>
<evidence type="ECO:0000256" key="2">
    <source>
        <dbReference type="ARBA" id="ARBA00004141"/>
    </source>
</evidence>
<feature type="transmembrane region" description="Helical" evidence="15">
    <location>
        <begin position="91"/>
        <end position="114"/>
    </location>
</feature>
<dbReference type="SUPFAM" id="SSF57850">
    <property type="entry name" value="RING/U-box"/>
    <property type="match status" value="1"/>
</dbReference>
<dbReference type="SMART" id="SM00744">
    <property type="entry name" value="RINGv"/>
    <property type="match status" value="1"/>
</dbReference>
<feature type="compositionally biased region" description="Acidic residues" evidence="14">
    <location>
        <begin position="1446"/>
        <end position="1458"/>
    </location>
</feature>
<keyword evidence="6 15" id="KW-0812">Transmembrane</keyword>
<feature type="transmembrane region" description="Helical" evidence="15">
    <location>
        <begin position="1406"/>
        <end position="1431"/>
    </location>
</feature>
<dbReference type="OrthoDB" id="264354at2759"/>
<dbReference type="InterPro" id="IPR001841">
    <property type="entry name" value="Znf_RING"/>
</dbReference>